<dbReference type="Proteomes" id="UP000318413">
    <property type="component" value="Unassembled WGS sequence"/>
</dbReference>
<organism evidence="3 4">
    <name type="scientific">Sphingomonas oligophenolica</name>
    <dbReference type="NCBI Taxonomy" id="301154"/>
    <lineage>
        <taxon>Bacteria</taxon>
        <taxon>Pseudomonadati</taxon>
        <taxon>Pseudomonadota</taxon>
        <taxon>Alphaproteobacteria</taxon>
        <taxon>Sphingomonadales</taxon>
        <taxon>Sphingomonadaceae</taxon>
        <taxon>Sphingomonas</taxon>
    </lineage>
</organism>
<evidence type="ECO:0000256" key="1">
    <source>
        <dbReference type="SAM" id="MobiDB-lite"/>
    </source>
</evidence>
<evidence type="ECO:0000313" key="4">
    <source>
        <dbReference type="Proteomes" id="UP000318413"/>
    </source>
</evidence>
<sequence>MKIAPSPTTTASSTSQRVKVGLIGLAAIVLLIVVASAIIGTASRERPIDTAGAAQPAVVANMAVINEATPSAEPMAELGVAPPTTNTAAASPRTE</sequence>
<protein>
    <submittedName>
        <fullName evidence="3">Uncharacterized protein</fullName>
    </submittedName>
</protein>
<evidence type="ECO:0000256" key="2">
    <source>
        <dbReference type="SAM" id="Phobius"/>
    </source>
</evidence>
<keyword evidence="2" id="KW-0472">Membrane</keyword>
<reference evidence="3 4" key="1">
    <citation type="journal article" date="2019" name="Environ. Microbiol.">
        <title>Species interactions and distinct microbial communities in high Arctic permafrost affected cryosols are associated with the CH4 and CO2 gas fluxes.</title>
        <authorList>
            <person name="Altshuler I."/>
            <person name="Hamel J."/>
            <person name="Turney S."/>
            <person name="Magnuson E."/>
            <person name="Levesque R."/>
            <person name="Greer C."/>
            <person name="Whyte L.G."/>
        </authorList>
    </citation>
    <scope>NUCLEOTIDE SEQUENCE [LARGE SCALE GENOMIC DNA]</scope>
    <source>
        <strain evidence="3 4">S5.1</strain>
    </source>
</reference>
<dbReference type="RefSeq" id="WP_140869676.1">
    <property type="nucleotide sequence ID" value="NZ_RCZK01000004.1"/>
</dbReference>
<keyword evidence="2" id="KW-1133">Transmembrane helix</keyword>
<gene>
    <name evidence="3" type="ORF">EAH84_06750</name>
</gene>
<feature type="transmembrane region" description="Helical" evidence="2">
    <location>
        <begin position="20"/>
        <end position="39"/>
    </location>
</feature>
<feature type="region of interest" description="Disordered" evidence="1">
    <location>
        <begin position="74"/>
        <end position="95"/>
    </location>
</feature>
<comment type="caution">
    <text evidence="3">The sequence shown here is derived from an EMBL/GenBank/DDBJ whole genome shotgun (WGS) entry which is preliminary data.</text>
</comment>
<feature type="compositionally biased region" description="Low complexity" evidence="1">
    <location>
        <begin position="81"/>
        <end position="95"/>
    </location>
</feature>
<name>A0A502CK36_9SPHN</name>
<proteinExistence type="predicted"/>
<accession>A0A502CK36</accession>
<dbReference type="AlphaFoldDB" id="A0A502CK36"/>
<dbReference type="EMBL" id="RCZK01000004">
    <property type="protein sequence ID" value="TPG13102.1"/>
    <property type="molecule type" value="Genomic_DNA"/>
</dbReference>
<evidence type="ECO:0000313" key="3">
    <source>
        <dbReference type="EMBL" id="TPG13102.1"/>
    </source>
</evidence>
<keyword evidence="2" id="KW-0812">Transmembrane</keyword>
<keyword evidence="4" id="KW-1185">Reference proteome</keyword>